<keyword evidence="8" id="KW-0175">Coiled coil</keyword>
<feature type="binding site" evidence="6">
    <location>
        <position position="245"/>
    </location>
    <ligand>
        <name>K(+)</name>
        <dbReference type="ChEBI" id="CHEBI:29103"/>
    </ligand>
</feature>
<keyword evidence="3 6" id="KW-0547">Nucleotide-binding</keyword>
<accession>A0ABU9IXK7</accession>
<evidence type="ECO:0000256" key="8">
    <source>
        <dbReference type="SAM" id="Coils"/>
    </source>
</evidence>
<gene>
    <name evidence="6 10" type="primary">mnmE</name>
    <name evidence="6" type="synonym">trmE</name>
    <name evidence="10" type="ORF">AAD027_03715</name>
</gene>
<evidence type="ECO:0000313" key="11">
    <source>
        <dbReference type="Proteomes" id="UP001459204"/>
    </source>
</evidence>
<dbReference type="InterPro" id="IPR027368">
    <property type="entry name" value="MnmE_dom2"/>
</dbReference>
<keyword evidence="5 6" id="KW-0342">GTP-binding</keyword>
<dbReference type="Pfam" id="PF12631">
    <property type="entry name" value="MnmE_helical"/>
    <property type="match status" value="1"/>
</dbReference>
<feature type="binding site" evidence="6">
    <location>
        <position position="24"/>
    </location>
    <ligand>
        <name>(6S)-5-formyl-5,6,7,8-tetrahydrofolate</name>
        <dbReference type="ChEBI" id="CHEBI:57457"/>
    </ligand>
</feature>
<feature type="coiled-coil region" evidence="8">
    <location>
        <begin position="386"/>
        <end position="418"/>
    </location>
</feature>
<feature type="binding site" evidence="6">
    <location>
        <position position="230"/>
    </location>
    <ligand>
        <name>Mg(2+)</name>
        <dbReference type="ChEBI" id="CHEBI:18420"/>
    </ligand>
</feature>
<dbReference type="PRINTS" id="PR00326">
    <property type="entry name" value="GTP1OBG"/>
</dbReference>
<dbReference type="PROSITE" id="PS51709">
    <property type="entry name" value="G_TRME"/>
    <property type="match status" value="1"/>
</dbReference>
<dbReference type="InterPro" id="IPR004520">
    <property type="entry name" value="GTPase_MnmE"/>
</dbReference>
<dbReference type="Pfam" id="PF01926">
    <property type="entry name" value="MMR_HSR1"/>
    <property type="match status" value="1"/>
</dbReference>
<comment type="function">
    <text evidence="6">Exhibits a very high intrinsic GTPase hydrolysis rate. Involved in the addition of a carboxymethylaminomethyl (cmnm) group at the wobble position (U34) of certain tRNAs, forming tRNA-cmnm(5)s(2)U34.</text>
</comment>
<evidence type="ECO:0000256" key="1">
    <source>
        <dbReference type="ARBA" id="ARBA00011043"/>
    </source>
</evidence>
<dbReference type="PANTHER" id="PTHR42714:SF2">
    <property type="entry name" value="TRNA MODIFICATION GTPASE GTPBP3, MITOCHONDRIAL"/>
    <property type="match status" value="1"/>
</dbReference>
<feature type="domain" description="TrmE-type G" evidence="9">
    <location>
        <begin position="216"/>
        <end position="368"/>
    </location>
</feature>
<dbReference type="SUPFAM" id="SSF52540">
    <property type="entry name" value="P-loop containing nucleoside triphosphate hydrolases"/>
    <property type="match status" value="1"/>
</dbReference>
<dbReference type="Gene3D" id="3.40.50.300">
    <property type="entry name" value="P-loop containing nucleotide triphosphate hydrolases"/>
    <property type="match status" value="1"/>
</dbReference>
<evidence type="ECO:0000256" key="6">
    <source>
        <dbReference type="HAMAP-Rule" id="MF_00379"/>
    </source>
</evidence>
<evidence type="ECO:0000256" key="7">
    <source>
        <dbReference type="RuleBase" id="RU003313"/>
    </source>
</evidence>
<evidence type="ECO:0000256" key="5">
    <source>
        <dbReference type="ARBA" id="ARBA00023134"/>
    </source>
</evidence>
<feature type="binding site" evidence="6">
    <location>
        <position position="120"/>
    </location>
    <ligand>
        <name>(6S)-5-formyl-5,6,7,8-tetrahydrofolate</name>
        <dbReference type="ChEBI" id="CHEBI:57457"/>
    </ligand>
</feature>
<dbReference type="Gene3D" id="1.20.120.430">
    <property type="entry name" value="tRNA modification GTPase MnmE domain 2"/>
    <property type="match status" value="1"/>
</dbReference>
<keyword evidence="6" id="KW-0963">Cytoplasm</keyword>
<dbReference type="EC" id="3.6.-.-" evidence="6"/>
<evidence type="ECO:0000313" key="10">
    <source>
        <dbReference type="EMBL" id="MEL1263480.1"/>
    </source>
</evidence>
<dbReference type="CDD" id="cd04164">
    <property type="entry name" value="trmE"/>
    <property type="match status" value="1"/>
</dbReference>
<organism evidence="10 11">
    <name type="scientific">Pseudoxanthomonas putridarboris</name>
    <dbReference type="NCBI Taxonomy" id="752605"/>
    <lineage>
        <taxon>Bacteria</taxon>
        <taxon>Pseudomonadati</taxon>
        <taxon>Pseudomonadota</taxon>
        <taxon>Gammaproteobacteria</taxon>
        <taxon>Lysobacterales</taxon>
        <taxon>Lysobacteraceae</taxon>
        <taxon>Pseudoxanthomonas</taxon>
    </lineage>
</organism>
<keyword evidence="6 10" id="KW-0378">Hydrolase</keyword>
<dbReference type="InterPro" id="IPR031168">
    <property type="entry name" value="G_TrmE"/>
</dbReference>
<dbReference type="InterPro" id="IPR027266">
    <property type="entry name" value="TrmE/GcvT-like"/>
</dbReference>
<dbReference type="HAMAP" id="MF_00379">
    <property type="entry name" value="GTPase_MnmE"/>
    <property type="match status" value="1"/>
</dbReference>
<comment type="subcellular location">
    <subcellularLocation>
        <location evidence="6">Cytoplasm</location>
    </subcellularLocation>
</comment>
<evidence type="ECO:0000256" key="2">
    <source>
        <dbReference type="ARBA" id="ARBA00022694"/>
    </source>
</evidence>
<dbReference type="SUPFAM" id="SSF116878">
    <property type="entry name" value="TrmE connector domain"/>
    <property type="match status" value="1"/>
</dbReference>
<keyword evidence="2 6" id="KW-0819">tRNA processing</keyword>
<feature type="binding site" evidence="6">
    <location>
        <position position="81"/>
    </location>
    <ligand>
        <name>(6S)-5-formyl-5,6,7,8-tetrahydrofolate</name>
        <dbReference type="ChEBI" id="CHEBI:57457"/>
    </ligand>
</feature>
<feature type="binding site" evidence="6">
    <location>
        <begin position="270"/>
        <end position="273"/>
    </location>
    <ligand>
        <name>GTP</name>
        <dbReference type="ChEBI" id="CHEBI:37565"/>
    </ligand>
</feature>
<evidence type="ECO:0000256" key="4">
    <source>
        <dbReference type="ARBA" id="ARBA00022958"/>
    </source>
</evidence>
<sequence length="446" mass="47090">MTARQDTIAAIATAPGAGGVGIVRLSGPAALSITRSICARALTPRHAHHVRFHDADGVVIDDGIALAFPAPHSFTGEDVVELQAHGSPVVLQQLVARACALGARHARPGEFSERAFLNGKLDLAQAEAIADLIAAADTRAARAARRSLDGVFSQRVEAIGTQLLALRVHVEAAIDFADESLDTLGGREVRTKLAEARARLARLIVEAERGRKLRDGLHAVIIGPPNAGKSSLLNALAGSDRAIVTDVAGTTRDTLRETIRLDGLELHLVDTAGLREGGDAIEREGMRRARAELERADVALVVVDARDPRAGRAAVAGDIPHVSRVLWIHNKVDLLPEVPADDAATVYVSAARALGLDNLHARLRALAGDQGGEGSEGEFSARARHVEALQRAAQHAGAAAAQLEHEHLELAAEELRLSHDALGEITGRLSADDMLGHIFSTFCIGK</sequence>
<dbReference type="InterPro" id="IPR018948">
    <property type="entry name" value="GTP-bd_TrmE_N"/>
</dbReference>
<comment type="caution">
    <text evidence="10">The sequence shown here is derived from an EMBL/GenBank/DDBJ whole genome shotgun (WGS) entry which is preliminary data.</text>
</comment>
<dbReference type="Pfam" id="PF10396">
    <property type="entry name" value="TrmE_N"/>
    <property type="match status" value="1"/>
</dbReference>
<dbReference type="InterPro" id="IPR006073">
    <property type="entry name" value="GTP-bd"/>
</dbReference>
<dbReference type="NCBIfam" id="TIGR00231">
    <property type="entry name" value="small_GTP"/>
    <property type="match status" value="1"/>
</dbReference>
<dbReference type="EMBL" id="JBBWWT010000001">
    <property type="protein sequence ID" value="MEL1263480.1"/>
    <property type="molecule type" value="Genomic_DNA"/>
</dbReference>
<dbReference type="CDD" id="cd14858">
    <property type="entry name" value="TrmE_N"/>
    <property type="match status" value="1"/>
</dbReference>
<dbReference type="NCBIfam" id="TIGR00450">
    <property type="entry name" value="mnmE_trmE_thdF"/>
    <property type="match status" value="1"/>
</dbReference>
<feature type="binding site" evidence="6">
    <location>
        <position position="226"/>
    </location>
    <ligand>
        <name>K(+)</name>
        <dbReference type="ChEBI" id="CHEBI:29103"/>
    </ligand>
</feature>
<comment type="subunit">
    <text evidence="6">Homodimer. Heterotetramer of two MnmE and two MnmG subunits.</text>
</comment>
<feature type="binding site" evidence="6">
    <location>
        <position position="446"/>
    </location>
    <ligand>
        <name>(6S)-5-formyl-5,6,7,8-tetrahydrofolate</name>
        <dbReference type="ChEBI" id="CHEBI:57457"/>
    </ligand>
</feature>
<dbReference type="InterPro" id="IPR005225">
    <property type="entry name" value="Small_GTP-bd"/>
</dbReference>
<keyword evidence="4 6" id="KW-0630">Potassium</keyword>
<feature type="binding site" evidence="6">
    <location>
        <position position="247"/>
    </location>
    <ligand>
        <name>K(+)</name>
        <dbReference type="ChEBI" id="CHEBI:29103"/>
    </ligand>
</feature>
<dbReference type="GO" id="GO:0016787">
    <property type="term" value="F:hydrolase activity"/>
    <property type="evidence" value="ECO:0007669"/>
    <property type="project" value="UniProtKB-KW"/>
</dbReference>
<dbReference type="RefSeq" id="WP_341724652.1">
    <property type="nucleotide sequence ID" value="NZ_JBBWWT010000001.1"/>
</dbReference>
<name>A0ABU9IXK7_9GAMM</name>
<evidence type="ECO:0000259" key="9">
    <source>
        <dbReference type="PROSITE" id="PS51709"/>
    </source>
</evidence>
<comment type="cofactor">
    <cofactor evidence="6">
        <name>K(+)</name>
        <dbReference type="ChEBI" id="CHEBI:29103"/>
    </cofactor>
    <text evidence="6">Binds 1 potassium ion per subunit.</text>
</comment>
<feature type="binding site" evidence="6">
    <location>
        <begin position="226"/>
        <end position="231"/>
    </location>
    <ligand>
        <name>GTP</name>
        <dbReference type="ChEBI" id="CHEBI:37565"/>
    </ligand>
</feature>
<comment type="caution">
    <text evidence="6">Lacks conserved residue(s) required for the propagation of feature annotation.</text>
</comment>
<keyword evidence="6" id="KW-0479">Metal-binding</keyword>
<keyword evidence="6" id="KW-0460">Magnesium</keyword>
<dbReference type="InterPro" id="IPR027417">
    <property type="entry name" value="P-loop_NTPase"/>
</dbReference>
<feature type="binding site" evidence="6">
    <location>
        <begin position="245"/>
        <end position="251"/>
    </location>
    <ligand>
        <name>GTP</name>
        <dbReference type="ChEBI" id="CHEBI:37565"/>
    </ligand>
</feature>
<keyword evidence="11" id="KW-1185">Reference proteome</keyword>
<feature type="binding site" evidence="6">
    <location>
        <position position="250"/>
    </location>
    <ligand>
        <name>K(+)</name>
        <dbReference type="ChEBI" id="CHEBI:29103"/>
    </ligand>
</feature>
<dbReference type="Proteomes" id="UP001459204">
    <property type="component" value="Unassembled WGS sequence"/>
</dbReference>
<comment type="similarity">
    <text evidence="1 6 7">Belongs to the TRAFAC class TrmE-Era-EngA-EngB-Septin-like GTPase superfamily. TrmE GTPase family.</text>
</comment>
<dbReference type="NCBIfam" id="NF003661">
    <property type="entry name" value="PRK05291.1-3"/>
    <property type="match status" value="1"/>
</dbReference>
<evidence type="ECO:0000256" key="3">
    <source>
        <dbReference type="ARBA" id="ARBA00022741"/>
    </source>
</evidence>
<feature type="binding site" evidence="6">
    <location>
        <position position="251"/>
    </location>
    <ligand>
        <name>Mg(2+)</name>
        <dbReference type="ChEBI" id="CHEBI:18420"/>
    </ligand>
</feature>
<dbReference type="Gene3D" id="3.30.1360.120">
    <property type="entry name" value="Probable tRNA modification gtpase trme, domain 1"/>
    <property type="match status" value="1"/>
</dbReference>
<protein>
    <recommendedName>
        <fullName evidence="6">tRNA modification GTPase MnmE</fullName>
        <ecNumber evidence="6">3.6.-.-</ecNumber>
    </recommendedName>
</protein>
<dbReference type="InterPro" id="IPR025867">
    <property type="entry name" value="MnmE_helical"/>
</dbReference>
<proteinExistence type="inferred from homology"/>
<reference evidence="10 11" key="1">
    <citation type="submission" date="2024-04" db="EMBL/GenBank/DDBJ databases">
        <title>Draft genome sequence of Pseudoxanthomonas putridarboris WD12.</title>
        <authorList>
            <person name="Oh J."/>
        </authorList>
    </citation>
    <scope>NUCLEOTIDE SEQUENCE [LARGE SCALE GENOMIC DNA]</scope>
    <source>
        <strain evidence="10 11">WD12</strain>
    </source>
</reference>
<dbReference type="PANTHER" id="PTHR42714">
    <property type="entry name" value="TRNA MODIFICATION GTPASE GTPBP3"/>
    <property type="match status" value="1"/>
</dbReference>